<evidence type="ECO:0000313" key="2">
    <source>
        <dbReference type="EMBL" id="BDU70206.1"/>
    </source>
</evidence>
<evidence type="ECO:0000256" key="1">
    <source>
        <dbReference type="SAM" id="Phobius"/>
    </source>
</evidence>
<feature type="transmembrane region" description="Helical" evidence="1">
    <location>
        <begin position="106"/>
        <end position="126"/>
    </location>
</feature>
<evidence type="ECO:0000313" key="3">
    <source>
        <dbReference type="Proteomes" id="UP001242010"/>
    </source>
</evidence>
<keyword evidence="3" id="KW-1185">Reference proteome</keyword>
<dbReference type="Proteomes" id="UP001242010">
    <property type="component" value="Chromosome"/>
</dbReference>
<feature type="transmembrane region" description="Helical" evidence="1">
    <location>
        <begin position="138"/>
        <end position="158"/>
    </location>
</feature>
<keyword evidence="1" id="KW-1133">Transmembrane helix</keyword>
<accession>A0ABN6UYR7</accession>
<dbReference type="RefSeq" id="WP_286353924.1">
    <property type="nucleotide sequence ID" value="NZ_AP027079.1"/>
</dbReference>
<sequence>MSLFPLVLLVAAVAGVTLSALRDGARTRAALRASVRSGQGLLPGLLAVLAGVGLTMAAIPPAGVAALFQSRGTAGFFLLAALGALMTIPGPVAYPLAGSLHRMGASLPALASFLTTLTMVGALTAPMEIAAFGRRFTLLRQSLSLILALLVGALMGGLL</sequence>
<dbReference type="EMBL" id="AP027079">
    <property type="protein sequence ID" value="BDU70206.1"/>
    <property type="molecule type" value="Genomic_DNA"/>
</dbReference>
<proteinExistence type="predicted"/>
<gene>
    <name evidence="2" type="ORF">GETHOR_23070</name>
</gene>
<protein>
    <recommendedName>
        <fullName evidence="4">Permease</fullName>
    </recommendedName>
</protein>
<organism evidence="2 3">
    <name type="scientific">Geothrix oryzae</name>
    <dbReference type="NCBI Taxonomy" id="2927975"/>
    <lineage>
        <taxon>Bacteria</taxon>
        <taxon>Pseudomonadati</taxon>
        <taxon>Acidobacteriota</taxon>
        <taxon>Holophagae</taxon>
        <taxon>Holophagales</taxon>
        <taxon>Holophagaceae</taxon>
        <taxon>Geothrix</taxon>
    </lineage>
</organism>
<name>A0ABN6UYR7_9BACT</name>
<feature type="transmembrane region" description="Helical" evidence="1">
    <location>
        <begin position="75"/>
        <end position="94"/>
    </location>
</feature>
<reference evidence="3" key="1">
    <citation type="journal article" date="2023" name="Int. J. Syst. Evol. Microbiol.">
        <title>Mesoterricola silvestris gen. nov., sp. nov., Mesoterricola sediminis sp. nov., Geothrix oryzae sp. nov., Geothrix edaphica sp. nov., Geothrix rubra sp. nov., and Geothrix limicola sp. nov., six novel members of Acidobacteriota isolated from soils.</title>
        <authorList>
            <person name="Itoh H."/>
            <person name="Sugisawa Y."/>
            <person name="Mise K."/>
            <person name="Xu Z."/>
            <person name="Kuniyasu M."/>
            <person name="Ushijima N."/>
            <person name="Kawano K."/>
            <person name="Kobayashi E."/>
            <person name="Shiratori Y."/>
            <person name="Masuda Y."/>
            <person name="Senoo K."/>
        </authorList>
    </citation>
    <scope>NUCLEOTIDE SEQUENCE [LARGE SCALE GENOMIC DNA]</scope>
    <source>
        <strain evidence="3">Red222</strain>
    </source>
</reference>
<feature type="transmembrane region" description="Helical" evidence="1">
    <location>
        <begin position="43"/>
        <end position="68"/>
    </location>
</feature>
<keyword evidence="1" id="KW-0472">Membrane</keyword>
<evidence type="ECO:0008006" key="4">
    <source>
        <dbReference type="Google" id="ProtNLM"/>
    </source>
</evidence>
<keyword evidence="1" id="KW-0812">Transmembrane</keyword>